<accession>A0A0N4V852</accession>
<evidence type="ECO:0000256" key="1">
    <source>
        <dbReference type="SAM" id="MobiDB-lite"/>
    </source>
</evidence>
<proteinExistence type="predicted"/>
<evidence type="ECO:0000313" key="4">
    <source>
        <dbReference type="Proteomes" id="UP000274131"/>
    </source>
</evidence>
<dbReference type="OrthoDB" id="514777at2759"/>
<dbReference type="SUPFAM" id="SSF48371">
    <property type="entry name" value="ARM repeat"/>
    <property type="match status" value="1"/>
</dbReference>
<feature type="compositionally biased region" description="Basic and acidic residues" evidence="1">
    <location>
        <begin position="323"/>
        <end position="342"/>
    </location>
</feature>
<dbReference type="SMART" id="SM00543">
    <property type="entry name" value="MIF4G"/>
    <property type="match status" value="1"/>
</dbReference>
<feature type="compositionally biased region" description="Polar residues" evidence="1">
    <location>
        <begin position="386"/>
        <end position="398"/>
    </location>
</feature>
<feature type="domain" description="MIF4G" evidence="2">
    <location>
        <begin position="74"/>
        <end position="290"/>
    </location>
</feature>
<dbReference type="Gene3D" id="1.25.40.180">
    <property type="match status" value="1"/>
</dbReference>
<sequence>MANKRYGRRYMYLMREIIKEFALATSCPVDISQLKNLGIDIATAPANAPSTFGSGVISTEYQLLHFRHLLQKLYKQVRSLLNKITPSTFDPLAEEFLRYKCYQNKENMNEIINIIFDKAVEEPKFCPLYSDLCKKQVVDELQESKISEFRSGILTRCQQTFENKCQSEIDKKKKEELRVEVMELEAKERRRMFGNIGFIGQLYRHELIVPKILKCFIIALSNDISFVNGDEESIECAVRMLETVGKIVDYQQHSDFDINAYFQHLKDLSSSVSNRIRFLILNLIELRESKWNPRKSADSGPMTIAAVHDEARKEEMQAKLAREQYDKTRKPYDGRASLDRRRPALVGRQSQDNRFFNKGDQSRDQKTRAAGQAAHNAGTSSRKHQTLSTVGSSAIISF</sequence>
<dbReference type="GO" id="GO:0016281">
    <property type="term" value="C:eukaryotic translation initiation factor 4F complex"/>
    <property type="evidence" value="ECO:0007669"/>
    <property type="project" value="TreeGrafter"/>
</dbReference>
<keyword evidence="4" id="KW-1185">Reference proteome</keyword>
<organism evidence="5">
    <name type="scientific">Enterobius vermicularis</name>
    <name type="common">Human pinworm</name>
    <dbReference type="NCBI Taxonomy" id="51028"/>
    <lineage>
        <taxon>Eukaryota</taxon>
        <taxon>Metazoa</taxon>
        <taxon>Ecdysozoa</taxon>
        <taxon>Nematoda</taxon>
        <taxon>Chromadorea</taxon>
        <taxon>Rhabditida</taxon>
        <taxon>Spirurina</taxon>
        <taxon>Oxyuridomorpha</taxon>
        <taxon>Oxyuroidea</taxon>
        <taxon>Oxyuridae</taxon>
        <taxon>Enterobius</taxon>
    </lineage>
</organism>
<gene>
    <name evidence="3" type="ORF">EVEC_LOCUS6092</name>
</gene>
<feature type="region of interest" description="Disordered" evidence="1">
    <location>
        <begin position="323"/>
        <end position="398"/>
    </location>
</feature>
<dbReference type="Proteomes" id="UP000274131">
    <property type="component" value="Unassembled WGS sequence"/>
</dbReference>
<name>A0A0N4V852_ENTVE</name>
<dbReference type="InterPro" id="IPR016024">
    <property type="entry name" value="ARM-type_fold"/>
</dbReference>
<protein>
    <submittedName>
        <fullName evidence="5">MIF4G domain-containing protein</fullName>
    </submittedName>
</protein>
<dbReference type="PANTHER" id="PTHR23253">
    <property type="entry name" value="EUKARYOTIC TRANSLATION INITIATION FACTOR 4 GAMMA"/>
    <property type="match status" value="1"/>
</dbReference>
<dbReference type="GO" id="GO:0003743">
    <property type="term" value="F:translation initiation factor activity"/>
    <property type="evidence" value="ECO:0007669"/>
    <property type="project" value="TreeGrafter"/>
</dbReference>
<dbReference type="WBParaSite" id="EVEC_0000651801-mRNA-1">
    <property type="protein sequence ID" value="EVEC_0000651801-mRNA-1"/>
    <property type="gene ID" value="EVEC_0000651801"/>
</dbReference>
<reference evidence="3 4" key="2">
    <citation type="submission" date="2018-10" db="EMBL/GenBank/DDBJ databases">
        <authorList>
            <consortium name="Pathogen Informatics"/>
        </authorList>
    </citation>
    <scope>NUCLEOTIDE SEQUENCE [LARGE SCALE GENOMIC DNA]</scope>
</reference>
<reference evidence="5" key="1">
    <citation type="submission" date="2017-02" db="UniProtKB">
        <authorList>
            <consortium name="WormBaseParasite"/>
        </authorList>
    </citation>
    <scope>IDENTIFICATION</scope>
</reference>
<dbReference type="AlphaFoldDB" id="A0A0N4V852"/>
<dbReference type="GO" id="GO:0003729">
    <property type="term" value="F:mRNA binding"/>
    <property type="evidence" value="ECO:0007669"/>
    <property type="project" value="TreeGrafter"/>
</dbReference>
<feature type="compositionally biased region" description="Basic and acidic residues" evidence="1">
    <location>
        <begin position="355"/>
        <end position="367"/>
    </location>
</feature>
<evidence type="ECO:0000259" key="2">
    <source>
        <dbReference type="SMART" id="SM00543"/>
    </source>
</evidence>
<dbReference type="InterPro" id="IPR003890">
    <property type="entry name" value="MIF4G-like_typ-3"/>
</dbReference>
<dbReference type="Pfam" id="PF02854">
    <property type="entry name" value="MIF4G"/>
    <property type="match status" value="1"/>
</dbReference>
<dbReference type="STRING" id="51028.A0A0N4V852"/>
<evidence type="ECO:0000313" key="5">
    <source>
        <dbReference type="WBParaSite" id="EVEC_0000651801-mRNA-1"/>
    </source>
</evidence>
<dbReference type="PANTHER" id="PTHR23253:SF78">
    <property type="entry name" value="EUKARYOTIC TRANSLATION INITIATION FACTOR 4G1, ISOFORM B-RELATED"/>
    <property type="match status" value="1"/>
</dbReference>
<dbReference type="EMBL" id="UXUI01008374">
    <property type="protein sequence ID" value="VDD91341.1"/>
    <property type="molecule type" value="Genomic_DNA"/>
</dbReference>
<evidence type="ECO:0000313" key="3">
    <source>
        <dbReference type="EMBL" id="VDD91341.1"/>
    </source>
</evidence>